<name>G5J0W8_CROWT</name>
<sequence>MSTATMTQMKCACPSCLCIVNISDAVANNGQYYCCDACANGQPNCPGCSHDGCNCQA</sequence>
<dbReference type="Pfam" id="PF02069">
    <property type="entry name" value="Metallothio_Pro"/>
    <property type="match status" value="1"/>
</dbReference>
<dbReference type="InterPro" id="IPR000518">
    <property type="entry name" value="Metalthion_fam14_prok"/>
</dbReference>
<dbReference type="PRINTS" id="PR00859">
    <property type="entry name" value="MTPROKARYOTE"/>
</dbReference>
<gene>
    <name evidence="3" type="ORF">CWATWH0003_1158</name>
</gene>
<keyword evidence="2" id="KW-0480">Metal-thiolate cluster</keyword>
<comment type="caution">
    <text evidence="3">The sequence shown here is derived from an EMBL/GenBank/DDBJ whole genome shotgun (WGS) entry which is preliminary data.</text>
</comment>
<dbReference type="EMBL" id="AESD01000184">
    <property type="protein sequence ID" value="EHJ14171.1"/>
    <property type="molecule type" value="Genomic_DNA"/>
</dbReference>
<evidence type="ECO:0000256" key="2">
    <source>
        <dbReference type="ARBA" id="ARBA00022851"/>
    </source>
</evidence>
<dbReference type="AlphaFoldDB" id="G5J0W8"/>
<organism evidence="3 4">
    <name type="scientific">Crocosphaera watsonii WH 0003</name>
    <dbReference type="NCBI Taxonomy" id="423471"/>
    <lineage>
        <taxon>Bacteria</taxon>
        <taxon>Bacillati</taxon>
        <taxon>Cyanobacteriota</taxon>
        <taxon>Cyanophyceae</taxon>
        <taxon>Oscillatoriophycideae</taxon>
        <taxon>Chroococcales</taxon>
        <taxon>Aphanothecaceae</taxon>
        <taxon>Crocosphaera</taxon>
    </lineage>
</organism>
<dbReference type="SUPFAM" id="SSF57868">
    <property type="entry name" value="Metallothionein"/>
    <property type="match status" value="1"/>
</dbReference>
<accession>G5J0W8</accession>
<reference evidence="3 4" key="1">
    <citation type="journal article" date="2011" name="Front. Microbiol.">
        <title>Two Strains of Crocosphaera watsonii with Highly Conserved Genomes are Distinguished by Strain-Specific Features.</title>
        <authorList>
            <person name="Bench S.R."/>
            <person name="Ilikchyan I.N."/>
            <person name="Tripp H.J."/>
            <person name="Zehr J.P."/>
        </authorList>
    </citation>
    <scope>NUCLEOTIDE SEQUENCE [LARGE SCALE GENOMIC DNA]</scope>
    <source>
        <strain evidence="3 4">WH 0003</strain>
    </source>
</reference>
<proteinExistence type="predicted"/>
<dbReference type="InterPro" id="IPR017854">
    <property type="entry name" value="Metalthion_dom_sf"/>
</dbReference>
<dbReference type="Gene3D" id="2.30.170.10">
    <property type="match status" value="1"/>
</dbReference>
<protein>
    <submittedName>
        <fullName evidence="3">Metallothionein, family 14</fullName>
    </submittedName>
</protein>
<evidence type="ECO:0000313" key="4">
    <source>
        <dbReference type="Proteomes" id="UP000003477"/>
    </source>
</evidence>
<dbReference type="Proteomes" id="UP000003477">
    <property type="component" value="Unassembled WGS sequence"/>
</dbReference>
<evidence type="ECO:0000256" key="1">
    <source>
        <dbReference type="ARBA" id="ARBA00022723"/>
    </source>
</evidence>
<keyword evidence="1" id="KW-0479">Metal-binding</keyword>
<dbReference type="GO" id="GO:0046872">
    <property type="term" value="F:metal ion binding"/>
    <property type="evidence" value="ECO:0007669"/>
    <property type="project" value="UniProtKB-KW"/>
</dbReference>
<evidence type="ECO:0000313" key="3">
    <source>
        <dbReference type="EMBL" id="EHJ14171.1"/>
    </source>
</evidence>